<keyword evidence="1" id="KW-0812">Transmembrane</keyword>
<evidence type="ECO:0000313" key="3">
    <source>
        <dbReference type="Proteomes" id="UP000451233"/>
    </source>
</evidence>
<reference evidence="2 3" key="1">
    <citation type="submission" date="2019-11" db="EMBL/GenBank/DDBJ databases">
        <title>Pedobacter sp. HMF7056 Genome sequencing and assembly.</title>
        <authorList>
            <person name="Kang H."/>
            <person name="Kim H."/>
            <person name="Joh K."/>
        </authorList>
    </citation>
    <scope>NUCLEOTIDE SEQUENCE [LARGE SCALE GENOMIC DNA]</scope>
    <source>
        <strain evidence="2 3">HMF7056</strain>
    </source>
</reference>
<organism evidence="2 3">
    <name type="scientific">Hufsiella ginkgonis</name>
    <dbReference type="NCBI Taxonomy" id="2695274"/>
    <lineage>
        <taxon>Bacteria</taxon>
        <taxon>Pseudomonadati</taxon>
        <taxon>Bacteroidota</taxon>
        <taxon>Sphingobacteriia</taxon>
        <taxon>Sphingobacteriales</taxon>
        <taxon>Sphingobacteriaceae</taxon>
        <taxon>Hufsiella</taxon>
    </lineage>
</organism>
<keyword evidence="1" id="KW-0472">Membrane</keyword>
<dbReference type="EMBL" id="WVHS01000002">
    <property type="protein sequence ID" value="MXV15054.1"/>
    <property type="molecule type" value="Genomic_DNA"/>
</dbReference>
<evidence type="ECO:0008006" key="4">
    <source>
        <dbReference type="Google" id="ProtNLM"/>
    </source>
</evidence>
<protein>
    <recommendedName>
        <fullName evidence="4">Tetratricopeptide repeat protein</fullName>
    </recommendedName>
</protein>
<feature type="transmembrane region" description="Helical" evidence="1">
    <location>
        <begin position="20"/>
        <end position="44"/>
    </location>
</feature>
<name>A0A7K1XVP6_9SPHI</name>
<gene>
    <name evidence="2" type="ORF">GS398_07065</name>
</gene>
<sequence>MNDLLLVLLRAAPEGKDLATIITPIMSALALILSCAAFIFSVFIQLRERKRNIRQTLSTTLSEIAGINVKVFTLRREEEEKTPELVEVINNYNAQRGTLVSAADFLMEQNSRLASDVDLALMARTYDQLGDTGKANQYWCEAVKRASTPAQNHKQQRDYAAFLFKKNQAEEARRMFEQSLAANFEGRDDELAYLAQTFVLWAGLEKDFDNHADFERLMQEAGAKCQLIKNLKKRKELQEVIDRANGKGK</sequence>
<keyword evidence="1" id="KW-1133">Transmembrane helix</keyword>
<keyword evidence="3" id="KW-1185">Reference proteome</keyword>
<evidence type="ECO:0000313" key="2">
    <source>
        <dbReference type="EMBL" id="MXV15054.1"/>
    </source>
</evidence>
<dbReference type="Proteomes" id="UP000451233">
    <property type="component" value="Unassembled WGS sequence"/>
</dbReference>
<evidence type="ECO:0000256" key="1">
    <source>
        <dbReference type="SAM" id="Phobius"/>
    </source>
</evidence>
<dbReference type="AlphaFoldDB" id="A0A7K1XVP6"/>
<dbReference type="RefSeq" id="WP_160906075.1">
    <property type="nucleotide sequence ID" value="NZ_WVHS01000002.1"/>
</dbReference>
<accession>A0A7K1XVP6</accession>
<proteinExistence type="predicted"/>
<comment type="caution">
    <text evidence="2">The sequence shown here is derived from an EMBL/GenBank/DDBJ whole genome shotgun (WGS) entry which is preliminary data.</text>
</comment>